<name>A0A7D4SYL2_9GAMM</name>
<protein>
    <recommendedName>
        <fullName evidence="5">Alanine racemase</fullName>
        <ecNumber evidence="5">5.1.1.1</ecNumber>
    </recommendedName>
</protein>
<keyword evidence="4 5" id="KW-0413">Isomerase</keyword>
<proteinExistence type="inferred from homology"/>
<dbReference type="EC" id="5.1.1.1" evidence="5"/>
<dbReference type="UniPathway" id="UPA00042">
    <property type="reaction ID" value="UER00497"/>
</dbReference>
<comment type="catalytic activity">
    <reaction evidence="1 5">
        <text>L-alanine = D-alanine</text>
        <dbReference type="Rhea" id="RHEA:20249"/>
        <dbReference type="ChEBI" id="CHEBI:57416"/>
        <dbReference type="ChEBI" id="CHEBI:57972"/>
        <dbReference type="EC" id="5.1.1.1"/>
    </reaction>
</comment>
<dbReference type="InterPro" id="IPR000821">
    <property type="entry name" value="Ala_racemase"/>
</dbReference>
<dbReference type="InterPro" id="IPR001608">
    <property type="entry name" value="Ala_racemase_N"/>
</dbReference>
<evidence type="ECO:0000313" key="10">
    <source>
        <dbReference type="Proteomes" id="UP000504724"/>
    </source>
</evidence>
<dbReference type="SMART" id="SM01005">
    <property type="entry name" value="Ala_racemase_C"/>
    <property type="match status" value="1"/>
</dbReference>
<evidence type="ECO:0000313" key="9">
    <source>
        <dbReference type="EMBL" id="QKI89144.1"/>
    </source>
</evidence>
<dbReference type="KEGG" id="txa:HQN79_05980"/>
<feature type="active site" description="Proton acceptor; specific for D-alanine" evidence="5">
    <location>
        <position position="36"/>
    </location>
</feature>
<feature type="domain" description="Alanine racemase C-terminal" evidence="8">
    <location>
        <begin position="234"/>
        <end position="360"/>
    </location>
</feature>
<dbReference type="InterPro" id="IPR020622">
    <property type="entry name" value="Ala_racemase_pyridoxalP-BS"/>
</dbReference>
<evidence type="ECO:0000259" key="8">
    <source>
        <dbReference type="SMART" id="SM01005"/>
    </source>
</evidence>
<dbReference type="PROSITE" id="PS00395">
    <property type="entry name" value="ALANINE_RACEMASE"/>
    <property type="match status" value="1"/>
</dbReference>
<comment type="similarity">
    <text evidence="5">Belongs to the alanine racemase family.</text>
</comment>
<dbReference type="HAMAP" id="MF_01201">
    <property type="entry name" value="Ala_racemase"/>
    <property type="match status" value="1"/>
</dbReference>
<sequence length="361" mass="40196">MIYRPTKAYVSLPALSHNLKLIKKLSPQSKVMAVIKANGYGHGICRVAQQLSEADGFAVTSIEEALVLRQKGYLHRIVLLEGLFSASEIPVVIQNRLDLVLHSQHQLEWLLDYPFDTTLNVWIKIDTGMHRLGFHPDAVESVVQQLLNKSSAFQIHFISHFASADEQDGFSRDFTLAQIDCFNDSTETWPVPKSLANSAGILHYPASHYDWVRPGILLYGCGNPTGSQHNFKPVMRLESQILSLKWIPKGEFVGYGNAWQAPKDTYVGVVAIGYADGYPRHAKEGTPVLVNGVRVRMVGRVSMDMITVDLTPMVNQVKVGDRVVLWGEEALTADEVAKWCGTISYELLTGVTSRVPLIEVR</sequence>
<dbReference type="EMBL" id="CP054020">
    <property type="protein sequence ID" value="QKI89144.1"/>
    <property type="molecule type" value="Genomic_DNA"/>
</dbReference>
<dbReference type="AlphaFoldDB" id="A0A7D4SYL2"/>
<gene>
    <name evidence="9" type="primary">alr</name>
    <name evidence="9" type="ORF">HQN79_05980</name>
</gene>
<dbReference type="InterPro" id="IPR009006">
    <property type="entry name" value="Ala_racemase/Decarboxylase_C"/>
</dbReference>
<evidence type="ECO:0000256" key="7">
    <source>
        <dbReference type="PIRSR" id="PIRSR600821-52"/>
    </source>
</evidence>
<dbReference type="RefSeq" id="WP_173285011.1">
    <property type="nucleotide sequence ID" value="NZ_CP054020.1"/>
</dbReference>
<evidence type="ECO:0000256" key="4">
    <source>
        <dbReference type="ARBA" id="ARBA00023235"/>
    </source>
</evidence>
<dbReference type="CDD" id="cd06827">
    <property type="entry name" value="PLPDE_III_AR_proteobact"/>
    <property type="match status" value="1"/>
</dbReference>
<dbReference type="Proteomes" id="UP000504724">
    <property type="component" value="Chromosome"/>
</dbReference>
<dbReference type="SUPFAM" id="SSF51419">
    <property type="entry name" value="PLP-binding barrel"/>
    <property type="match status" value="1"/>
</dbReference>
<dbReference type="GO" id="GO:0008784">
    <property type="term" value="F:alanine racemase activity"/>
    <property type="evidence" value="ECO:0007669"/>
    <property type="project" value="UniProtKB-UniRule"/>
</dbReference>
<feature type="modified residue" description="N6-(pyridoxal phosphate)lysine" evidence="5 6">
    <location>
        <position position="36"/>
    </location>
</feature>
<dbReference type="NCBIfam" id="TIGR00492">
    <property type="entry name" value="alr"/>
    <property type="match status" value="1"/>
</dbReference>
<accession>A0A7D4SYL2</accession>
<dbReference type="PRINTS" id="PR00992">
    <property type="entry name" value="ALARACEMASE"/>
</dbReference>
<feature type="active site" description="Proton acceptor; specific for L-alanine" evidence="5">
    <location>
        <position position="255"/>
    </location>
</feature>
<dbReference type="GO" id="GO:0005829">
    <property type="term" value="C:cytosol"/>
    <property type="evidence" value="ECO:0007669"/>
    <property type="project" value="TreeGrafter"/>
</dbReference>
<dbReference type="Gene3D" id="3.20.20.10">
    <property type="entry name" value="Alanine racemase"/>
    <property type="match status" value="1"/>
</dbReference>
<comment type="pathway">
    <text evidence="5">Amino-acid biosynthesis; D-alanine biosynthesis; D-alanine from L-alanine: step 1/1.</text>
</comment>
<dbReference type="FunFam" id="3.20.20.10:FF:000002">
    <property type="entry name" value="Alanine racemase"/>
    <property type="match status" value="1"/>
</dbReference>
<evidence type="ECO:0000256" key="2">
    <source>
        <dbReference type="ARBA" id="ARBA00001933"/>
    </source>
</evidence>
<dbReference type="Pfam" id="PF01168">
    <property type="entry name" value="Ala_racemase_N"/>
    <property type="match status" value="1"/>
</dbReference>
<dbReference type="Gene3D" id="2.40.37.10">
    <property type="entry name" value="Lyase, Ornithine Decarboxylase, Chain A, domain 1"/>
    <property type="match status" value="1"/>
</dbReference>
<reference evidence="9 10" key="1">
    <citation type="submission" date="2020-05" db="EMBL/GenBank/DDBJ databases">
        <title>Thiomicrorhabdus sediminis sp.nov. and Thiomicrorhabdus xiamenensis sp.nov., novel sulfur-oxidizing bacteria isolated from coastal sediment.</title>
        <authorList>
            <person name="Liu X."/>
        </authorList>
    </citation>
    <scope>NUCLEOTIDE SEQUENCE [LARGE SCALE GENOMIC DNA]</scope>
    <source>
        <strain evidence="9 10">G2</strain>
    </source>
</reference>
<keyword evidence="3 5" id="KW-0663">Pyridoxal phosphate</keyword>
<dbReference type="PANTHER" id="PTHR30511">
    <property type="entry name" value="ALANINE RACEMASE"/>
    <property type="match status" value="1"/>
</dbReference>
<dbReference type="Pfam" id="PF00842">
    <property type="entry name" value="Ala_racemase_C"/>
    <property type="match status" value="1"/>
</dbReference>
<evidence type="ECO:0000256" key="5">
    <source>
        <dbReference type="HAMAP-Rule" id="MF_01201"/>
    </source>
</evidence>
<dbReference type="SUPFAM" id="SSF50621">
    <property type="entry name" value="Alanine racemase C-terminal domain-like"/>
    <property type="match status" value="1"/>
</dbReference>
<dbReference type="PANTHER" id="PTHR30511:SF0">
    <property type="entry name" value="ALANINE RACEMASE, CATABOLIC-RELATED"/>
    <property type="match status" value="1"/>
</dbReference>
<dbReference type="InterPro" id="IPR029066">
    <property type="entry name" value="PLP-binding_barrel"/>
</dbReference>
<keyword evidence="10" id="KW-1185">Reference proteome</keyword>
<feature type="binding site" evidence="5 7">
    <location>
        <position position="131"/>
    </location>
    <ligand>
        <name>substrate</name>
    </ligand>
</feature>
<dbReference type="GO" id="GO:0030632">
    <property type="term" value="P:D-alanine biosynthetic process"/>
    <property type="evidence" value="ECO:0007669"/>
    <property type="project" value="UniProtKB-UniRule"/>
</dbReference>
<evidence type="ECO:0000256" key="3">
    <source>
        <dbReference type="ARBA" id="ARBA00022898"/>
    </source>
</evidence>
<dbReference type="InterPro" id="IPR011079">
    <property type="entry name" value="Ala_racemase_C"/>
</dbReference>
<comment type="cofactor">
    <cofactor evidence="2 5 6">
        <name>pyridoxal 5'-phosphate</name>
        <dbReference type="ChEBI" id="CHEBI:597326"/>
    </cofactor>
</comment>
<dbReference type="GO" id="GO:0030170">
    <property type="term" value="F:pyridoxal phosphate binding"/>
    <property type="evidence" value="ECO:0007669"/>
    <property type="project" value="UniProtKB-UniRule"/>
</dbReference>
<evidence type="ECO:0000256" key="1">
    <source>
        <dbReference type="ARBA" id="ARBA00000316"/>
    </source>
</evidence>
<comment type="function">
    <text evidence="5">Catalyzes the interconversion of L-alanine and D-alanine. May also act on other amino acids.</text>
</comment>
<organism evidence="9 10">
    <name type="scientific">Thiomicrorhabdus xiamenensis</name>
    <dbReference type="NCBI Taxonomy" id="2739063"/>
    <lineage>
        <taxon>Bacteria</taxon>
        <taxon>Pseudomonadati</taxon>
        <taxon>Pseudomonadota</taxon>
        <taxon>Gammaproteobacteria</taxon>
        <taxon>Thiotrichales</taxon>
        <taxon>Piscirickettsiaceae</taxon>
        <taxon>Thiomicrorhabdus</taxon>
    </lineage>
</organism>
<feature type="binding site" evidence="5 7">
    <location>
        <position position="303"/>
    </location>
    <ligand>
        <name>substrate</name>
    </ligand>
</feature>
<evidence type="ECO:0000256" key="6">
    <source>
        <dbReference type="PIRSR" id="PIRSR600821-50"/>
    </source>
</evidence>